<proteinExistence type="predicted"/>
<gene>
    <name evidence="2" type="ORF">ABIC20_003574</name>
</gene>
<organism evidence="2 3">
    <name type="scientific">Methylobacterium radiotolerans</name>
    <dbReference type="NCBI Taxonomy" id="31998"/>
    <lineage>
        <taxon>Bacteria</taxon>
        <taxon>Pseudomonadati</taxon>
        <taxon>Pseudomonadota</taxon>
        <taxon>Alphaproteobacteria</taxon>
        <taxon>Hyphomicrobiales</taxon>
        <taxon>Methylobacteriaceae</taxon>
        <taxon>Methylobacterium</taxon>
    </lineage>
</organism>
<feature type="domain" description="FAS1" evidence="1">
    <location>
        <begin position="325"/>
        <end position="469"/>
    </location>
</feature>
<dbReference type="InterPro" id="IPR000782">
    <property type="entry name" value="FAS1_domain"/>
</dbReference>
<evidence type="ECO:0000259" key="1">
    <source>
        <dbReference type="PROSITE" id="PS50213"/>
    </source>
</evidence>
<dbReference type="Gene3D" id="2.30.180.10">
    <property type="entry name" value="FAS1 domain"/>
    <property type="match status" value="1"/>
</dbReference>
<dbReference type="PROSITE" id="PS50213">
    <property type="entry name" value="FAS1"/>
    <property type="match status" value="1"/>
</dbReference>
<evidence type="ECO:0000313" key="2">
    <source>
        <dbReference type="EMBL" id="MET3866265.1"/>
    </source>
</evidence>
<keyword evidence="3" id="KW-1185">Reference proteome</keyword>
<reference evidence="2 3" key="1">
    <citation type="submission" date="2024-06" db="EMBL/GenBank/DDBJ databases">
        <title>Genomics of switchgrass bacterial isolates.</title>
        <authorList>
            <person name="Shade A."/>
        </authorList>
    </citation>
    <scope>NUCLEOTIDE SEQUENCE [LARGE SCALE GENOMIC DNA]</scope>
    <source>
        <strain evidence="2 3">PvP084</strain>
    </source>
</reference>
<dbReference type="InterPro" id="IPR036378">
    <property type="entry name" value="FAS1_dom_sf"/>
</dbReference>
<protein>
    <submittedName>
        <fullName evidence="2">Surface protein with fasciclin (FAS1) repeats</fullName>
    </submittedName>
</protein>
<comment type="caution">
    <text evidence="2">The sequence shown here is derived from an EMBL/GenBank/DDBJ whole genome shotgun (WGS) entry which is preliminary data.</text>
</comment>
<dbReference type="EMBL" id="JBEPNW010000002">
    <property type="protein sequence ID" value="MET3866265.1"/>
    <property type="molecule type" value="Genomic_DNA"/>
</dbReference>
<dbReference type="Pfam" id="PF02469">
    <property type="entry name" value="Fasciclin"/>
    <property type="match status" value="1"/>
</dbReference>
<accession>A0ABV2NIT1</accession>
<dbReference type="SUPFAM" id="SSF82153">
    <property type="entry name" value="FAS1 domain"/>
    <property type="match status" value="1"/>
</dbReference>
<dbReference type="PANTHER" id="PTHR10900">
    <property type="entry name" value="PERIOSTIN-RELATED"/>
    <property type="match status" value="1"/>
</dbReference>
<dbReference type="PANTHER" id="PTHR10900:SF77">
    <property type="entry name" value="FI19380P1"/>
    <property type="match status" value="1"/>
</dbReference>
<evidence type="ECO:0000313" key="3">
    <source>
        <dbReference type="Proteomes" id="UP001549119"/>
    </source>
</evidence>
<sequence>MQVVATADYTASYKGIGIESHVEFEAQYAAQGFDDVRAIAARTGLQSLMLGEEAMLLGGNTSLALGTTPTPTLSGAATGGALAAQTWSVIAVALALDGVINGTVADGIQSTITRTNADGSTDVFGGGAAARSAAATVATTGATGSIAASVDPVPGALGYAWFWGPAGAEVLGAITTITSVLITATAAGTQTAAALGTVDRSTSALSFDGLLTQAFRPGSGATIVTLDAENRRLWRFQVRSDGMGAEAIASRPFAFIPRNFLSDGLVRAHAAPFIGVRTEGNTMLTQNTGRRTAQALALTLALSLGASGAAYAKNPMVGGAPMYAQKTIVENAVNSKDHTTLVAAVKAAGLVDTLNGPGPFTVFAPTNAAFAKLPPGTVESLVQPQNKATLTKILTYHVVPGVYTAKDLMALAKKGGGQGVLTTVEGEPLAVEVQGKKVLVTDQKGNTATVTIPNVMQSNGVIHVINAVLMP</sequence>
<dbReference type="Proteomes" id="UP001549119">
    <property type="component" value="Unassembled WGS sequence"/>
</dbReference>
<dbReference type="InterPro" id="IPR050904">
    <property type="entry name" value="Adhesion/Biosynth-related"/>
</dbReference>
<dbReference type="SMART" id="SM00554">
    <property type="entry name" value="FAS1"/>
    <property type="match status" value="1"/>
</dbReference>
<name>A0ABV2NIT1_9HYPH</name>